<dbReference type="AlphaFoldDB" id="A0A3L7ADA2"/>
<evidence type="ECO:0000256" key="1">
    <source>
        <dbReference type="ARBA" id="ARBA00037961"/>
    </source>
</evidence>
<evidence type="ECO:0000259" key="2">
    <source>
        <dbReference type="SMART" id="SM01007"/>
    </source>
</evidence>
<accession>A0A3L7ADA2</accession>
<dbReference type="RefSeq" id="WP_121623406.1">
    <property type="nucleotide sequence ID" value="NZ_JACIIW010000001.1"/>
</dbReference>
<proteinExistence type="inferred from homology"/>
<dbReference type="PANTHER" id="PTHR10672:SF3">
    <property type="entry name" value="PROTEIN HU-LI TAI SHAO"/>
    <property type="match status" value="1"/>
</dbReference>
<dbReference type="Gene3D" id="3.40.225.10">
    <property type="entry name" value="Class II aldolase/adducin N-terminal domain"/>
    <property type="match status" value="1"/>
</dbReference>
<comment type="caution">
    <text evidence="3">The sequence shown here is derived from an EMBL/GenBank/DDBJ whole genome shotgun (WGS) entry which is preliminary data.</text>
</comment>
<reference evidence="3 4" key="1">
    <citation type="submission" date="2018-10" db="EMBL/GenBank/DDBJ databases">
        <title>Xanthobacter tagetidis genome sequencing and assembly.</title>
        <authorList>
            <person name="Maclea K.S."/>
            <person name="Goen A.E."/>
            <person name="Fatima S.A."/>
        </authorList>
    </citation>
    <scope>NUCLEOTIDE SEQUENCE [LARGE SCALE GENOMIC DNA]</scope>
    <source>
        <strain evidence="3 4">ATCC 700314</strain>
    </source>
</reference>
<dbReference type="NCBIfam" id="NF005451">
    <property type="entry name" value="PRK07044.1"/>
    <property type="match status" value="1"/>
</dbReference>
<dbReference type="Proteomes" id="UP000269692">
    <property type="component" value="Unassembled WGS sequence"/>
</dbReference>
<feature type="domain" description="Class II aldolase/adducin N-terminal" evidence="2">
    <location>
        <begin position="22"/>
        <end position="204"/>
    </location>
</feature>
<dbReference type="SMART" id="SM01007">
    <property type="entry name" value="Aldolase_II"/>
    <property type="match status" value="1"/>
</dbReference>
<dbReference type="GO" id="GO:0005856">
    <property type="term" value="C:cytoskeleton"/>
    <property type="evidence" value="ECO:0007669"/>
    <property type="project" value="TreeGrafter"/>
</dbReference>
<organism evidence="3 4">
    <name type="scientific">Xanthobacter tagetidis</name>
    <dbReference type="NCBI Taxonomy" id="60216"/>
    <lineage>
        <taxon>Bacteria</taxon>
        <taxon>Pseudomonadati</taxon>
        <taxon>Pseudomonadota</taxon>
        <taxon>Alphaproteobacteria</taxon>
        <taxon>Hyphomicrobiales</taxon>
        <taxon>Xanthobacteraceae</taxon>
        <taxon>Xanthobacter</taxon>
    </lineage>
</organism>
<dbReference type="GO" id="GO:0051015">
    <property type="term" value="F:actin filament binding"/>
    <property type="evidence" value="ECO:0007669"/>
    <property type="project" value="TreeGrafter"/>
</dbReference>
<sequence length="259" mass="29047">MNVAVTVPSSSRWSPEETQLRIELAAAYRLTAKLGLDDLVYTHLSARVPGPENHFLLNPYGLMFDEITASSLIKVDVNGEVVDAGTGQWLHNPAGFVLHSSLHRSGDERACVFHCHSVNAIAVSSLECGLIPMSLWALSYYDRLAYHDYEGPPVRLDERDRIIAKLGDHQAMLLRNHGILTTGRTCAEAFIYMYYLERACEIQVKAQSTGQKIVIPTPDICEYTAALRYSDIQHTGNPGAIEWQALMRRLDREDPSYRD</sequence>
<keyword evidence="4" id="KW-1185">Reference proteome</keyword>
<protein>
    <submittedName>
        <fullName evidence="3">Class II aldolase/adducin family protein</fullName>
    </submittedName>
</protein>
<comment type="similarity">
    <text evidence="1">Belongs to the aldolase class II family.</text>
</comment>
<gene>
    <name evidence="3" type="ORF">D9R14_11120</name>
</gene>
<dbReference type="InterPro" id="IPR001303">
    <property type="entry name" value="Aldolase_II/adducin_N"/>
</dbReference>
<evidence type="ECO:0000313" key="3">
    <source>
        <dbReference type="EMBL" id="RLP78353.1"/>
    </source>
</evidence>
<dbReference type="EMBL" id="RCTF01000008">
    <property type="protein sequence ID" value="RLP78353.1"/>
    <property type="molecule type" value="Genomic_DNA"/>
</dbReference>
<evidence type="ECO:0000313" key="4">
    <source>
        <dbReference type="Proteomes" id="UP000269692"/>
    </source>
</evidence>
<dbReference type="SUPFAM" id="SSF53639">
    <property type="entry name" value="AraD/HMP-PK domain-like"/>
    <property type="match status" value="1"/>
</dbReference>
<dbReference type="Pfam" id="PF00596">
    <property type="entry name" value="Aldolase_II"/>
    <property type="match status" value="1"/>
</dbReference>
<dbReference type="OrthoDB" id="5291399at2"/>
<dbReference type="PANTHER" id="PTHR10672">
    <property type="entry name" value="ADDUCIN"/>
    <property type="match status" value="1"/>
</dbReference>
<dbReference type="InterPro" id="IPR036409">
    <property type="entry name" value="Aldolase_II/adducin_N_sf"/>
</dbReference>
<dbReference type="InterPro" id="IPR051017">
    <property type="entry name" value="Aldolase-II_Adducin_sf"/>
</dbReference>
<name>A0A3L7ADA2_9HYPH</name>